<name>A0A411ZKV9_9FIRM</name>
<sequence>MISITERKRRYEDLAYAMGSCEMEGCIFTAETRKLYERYANGELSLKELGDEIDKTLPKK</sequence>
<reference evidence="2 3" key="1">
    <citation type="submission" date="2018-08" db="EMBL/GenBank/DDBJ databases">
        <title>A genome reference for cultivated species of the human gut microbiota.</title>
        <authorList>
            <person name="Zou Y."/>
            <person name="Xue W."/>
            <person name="Luo G."/>
        </authorList>
    </citation>
    <scope>NUCLEOTIDE SEQUENCE [LARGE SCALE GENOMIC DNA]</scope>
    <source>
        <strain evidence="2 3">AF29-2</strain>
    </source>
</reference>
<accession>A0A411ZKV9</accession>
<dbReference type="Gene3D" id="1.10.8.1050">
    <property type="entry name" value="Antitoxin VbhA-like"/>
    <property type="match status" value="1"/>
</dbReference>
<protein>
    <submittedName>
        <fullName evidence="2">Chromosome segregation protein ParM</fullName>
    </submittedName>
</protein>
<dbReference type="Proteomes" id="UP000284662">
    <property type="component" value="Unassembled WGS sequence"/>
</dbReference>
<dbReference type="InterPro" id="IPR041535">
    <property type="entry name" value="VbhA"/>
</dbReference>
<gene>
    <name evidence="2" type="ORF">DWZ11_09655</name>
</gene>
<organism evidence="2 3">
    <name type="scientific">Megamonas rupellensis</name>
    <dbReference type="NCBI Taxonomy" id="491921"/>
    <lineage>
        <taxon>Bacteria</taxon>
        <taxon>Bacillati</taxon>
        <taxon>Bacillota</taxon>
        <taxon>Negativicutes</taxon>
        <taxon>Selenomonadales</taxon>
        <taxon>Selenomonadaceae</taxon>
        <taxon>Megamonas</taxon>
    </lineage>
</organism>
<dbReference type="RefSeq" id="WP_117976994.1">
    <property type="nucleotide sequence ID" value="NZ_QRST01000022.1"/>
</dbReference>
<feature type="domain" description="Antitoxin VbhA" evidence="1">
    <location>
        <begin position="14"/>
        <end position="54"/>
    </location>
</feature>
<dbReference type="InterPro" id="IPR043038">
    <property type="entry name" value="VbhA_sf"/>
</dbReference>
<evidence type="ECO:0000259" key="1">
    <source>
        <dbReference type="Pfam" id="PF18495"/>
    </source>
</evidence>
<dbReference type="Pfam" id="PF18495">
    <property type="entry name" value="VbhA"/>
    <property type="match status" value="1"/>
</dbReference>
<evidence type="ECO:0000313" key="2">
    <source>
        <dbReference type="EMBL" id="RGQ03467.1"/>
    </source>
</evidence>
<dbReference type="AlphaFoldDB" id="A0A411ZKV9"/>
<dbReference type="EMBL" id="QRST01000022">
    <property type="protein sequence ID" value="RGQ03467.1"/>
    <property type="molecule type" value="Genomic_DNA"/>
</dbReference>
<evidence type="ECO:0000313" key="3">
    <source>
        <dbReference type="Proteomes" id="UP000284662"/>
    </source>
</evidence>
<comment type="caution">
    <text evidence="2">The sequence shown here is derived from an EMBL/GenBank/DDBJ whole genome shotgun (WGS) entry which is preliminary data.</text>
</comment>
<dbReference type="CDD" id="cd11586">
    <property type="entry name" value="VbhA_like"/>
    <property type="match status" value="1"/>
</dbReference>
<dbReference type="InterPro" id="IPR033788">
    <property type="entry name" value="VbhA-like"/>
</dbReference>
<proteinExistence type="predicted"/>